<dbReference type="Proteomes" id="UP000263232">
    <property type="component" value="Chromosome"/>
</dbReference>
<name>A0A347WLG1_9LACT</name>
<dbReference type="InterPro" id="IPR022572">
    <property type="entry name" value="DNA_rep/recomb_RecO_N"/>
</dbReference>
<dbReference type="Pfam" id="PF02565">
    <property type="entry name" value="RecO_C"/>
    <property type="match status" value="1"/>
</dbReference>
<dbReference type="SUPFAM" id="SSF57863">
    <property type="entry name" value="ArfGap/RecO-like zinc finger"/>
    <property type="match status" value="1"/>
</dbReference>
<evidence type="ECO:0000313" key="10">
    <source>
        <dbReference type="Proteomes" id="UP000263232"/>
    </source>
</evidence>
<dbReference type="InterPro" id="IPR003717">
    <property type="entry name" value="RecO"/>
</dbReference>
<evidence type="ECO:0000256" key="5">
    <source>
        <dbReference type="ARBA" id="ARBA00023204"/>
    </source>
</evidence>
<gene>
    <name evidence="7 9" type="primary">recO</name>
    <name evidence="9" type="ORF">CL176_07855</name>
</gene>
<dbReference type="AlphaFoldDB" id="A0A347WLG1"/>
<keyword evidence="4 7" id="KW-0233">DNA recombination</keyword>
<protein>
    <recommendedName>
        <fullName evidence="2 7">DNA repair protein RecO</fullName>
    </recommendedName>
    <alternativeName>
        <fullName evidence="6 7">Recombination protein O</fullName>
    </alternativeName>
</protein>
<dbReference type="KEGG" id="abae:CL176_07855"/>
<dbReference type="GO" id="GO:0006302">
    <property type="term" value="P:double-strand break repair"/>
    <property type="evidence" value="ECO:0007669"/>
    <property type="project" value="TreeGrafter"/>
</dbReference>
<evidence type="ECO:0000256" key="3">
    <source>
        <dbReference type="ARBA" id="ARBA00022763"/>
    </source>
</evidence>
<sequence>MQERFDGIVLFERKYKENDGLVKIFTEPFGTKMFFVKGLYRPNHKLRSQLLPLTYNRYIGTIHADGLSFLQEGETLNFFRQIQSDYLRQAYATYVTQLTDAALEDAEPNPAVYQILLGALEAINQDLDPAIITLHTELHLLKFFGIYWNWQGCLYCQVTDQALDISLRQQGLLCPRHFDKDAYRLHADPRAVFALRILASRPIGAIQRMDLSQATLAQMRRIVDEIYREYVGIRLRSKRYLEELKKSEALSQALLAKRKKNQ</sequence>
<evidence type="ECO:0000256" key="2">
    <source>
        <dbReference type="ARBA" id="ARBA00021310"/>
    </source>
</evidence>
<dbReference type="OrthoDB" id="9797083at2"/>
<reference evidence="9 10" key="1">
    <citation type="submission" date="2017-09" db="EMBL/GenBank/DDBJ databases">
        <title>Complete genome sequence of Oxytococcus suis strain ZY16052.</title>
        <authorList>
            <person name="Li F."/>
        </authorList>
    </citation>
    <scope>NUCLEOTIDE SEQUENCE [LARGE SCALE GENOMIC DNA]</scope>
    <source>
        <strain evidence="9 10">ZY16052</strain>
    </source>
</reference>
<dbReference type="GO" id="GO:0043590">
    <property type="term" value="C:bacterial nucleoid"/>
    <property type="evidence" value="ECO:0007669"/>
    <property type="project" value="TreeGrafter"/>
</dbReference>
<organism evidence="9 10">
    <name type="scientific">Suicoccus acidiformans</name>
    <dbReference type="NCBI Taxonomy" id="2036206"/>
    <lineage>
        <taxon>Bacteria</taxon>
        <taxon>Bacillati</taxon>
        <taxon>Bacillota</taxon>
        <taxon>Bacilli</taxon>
        <taxon>Lactobacillales</taxon>
        <taxon>Aerococcaceae</taxon>
        <taxon>Suicoccus</taxon>
    </lineage>
</organism>
<dbReference type="PANTHER" id="PTHR33991:SF1">
    <property type="entry name" value="DNA REPAIR PROTEIN RECO"/>
    <property type="match status" value="1"/>
</dbReference>
<dbReference type="InterPro" id="IPR037278">
    <property type="entry name" value="ARFGAP/RecO"/>
</dbReference>
<dbReference type="SUPFAM" id="SSF50249">
    <property type="entry name" value="Nucleic acid-binding proteins"/>
    <property type="match status" value="1"/>
</dbReference>
<evidence type="ECO:0000256" key="4">
    <source>
        <dbReference type="ARBA" id="ARBA00023172"/>
    </source>
</evidence>
<evidence type="ECO:0000259" key="8">
    <source>
        <dbReference type="Pfam" id="PF11967"/>
    </source>
</evidence>
<dbReference type="GO" id="GO:0006310">
    <property type="term" value="P:DNA recombination"/>
    <property type="evidence" value="ECO:0007669"/>
    <property type="project" value="UniProtKB-UniRule"/>
</dbReference>
<proteinExistence type="inferred from homology"/>
<dbReference type="Gene3D" id="2.40.50.140">
    <property type="entry name" value="Nucleic acid-binding proteins"/>
    <property type="match status" value="1"/>
</dbReference>
<dbReference type="EMBL" id="CP023434">
    <property type="protein sequence ID" value="AXY25918.1"/>
    <property type="molecule type" value="Genomic_DNA"/>
</dbReference>
<dbReference type="HAMAP" id="MF_00201">
    <property type="entry name" value="RecO"/>
    <property type="match status" value="1"/>
</dbReference>
<keyword evidence="5 7" id="KW-0234">DNA repair</keyword>
<keyword evidence="3 7" id="KW-0227">DNA damage</keyword>
<evidence type="ECO:0000256" key="7">
    <source>
        <dbReference type="HAMAP-Rule" id="MF_00201"/>
    </source>
</evidence>
<dbReference type="InterPro" id="IPR042242">
    <property type="entry name" value="RecO_C"/>
</dbReference>
<dbReference type="InterPro" id="IPR012340">
    <property type="entry name" value="NA-bd_OB-fold"/>
</dbReference>
<dbReference type="Pfam" id="PF11967">
    <property type="entry name" value="RecO_N"/>
    <property type="match status" value="1"/>
</dbReference>
<dbReference type="PANTHER" id="PTHR33991">
    <property type="entry name" value="DNA REPAIR PROTEIN RECO"/>
    <property type="match status" value="1"/>
</dbReference>
<dbReference type="NCBIfam" id="TIGR00613">
    <property type="entry name" value="reco"/>
    <property type="match status" value="1"/>
</dbReference>
<evidence type="ECO:0000313" key="9">
    <source>
        <dbReference type="EMBL" id="AXY25918.1"/>
    </source>
</evidence>
<comment type="similarity">
    <text evidence="1 7">Belongs to the RecO family.</text>
</comment>
<dbReference type="RefSeq" id="WP_118990818.1">
    <property type="nucleotide sequence ID" value="NZ_CP023434.1"/>
</dbReference>
<evidence type="ECO:0000256" key="6">
    <source>
        <dbReference type="ARBA" id="ARBA00033409"/>
    </source>
</evidence>
<comment type="function">
    <text evidence="7">Involved in DNA repair and RecF pathway recombination.</text>
</comment>
<feature type="domain" description="DNA replication/recombination mediator RecO N-terminal" evidence="8">
    <location>
        <begin position="1"/>
        <end position="79"/>
    </location>
</feature>
<dbReference type="Gene3D" id="1.20.1440.120">
    <property type="entry name" value="Recombination protein O, C-terminal domain"/>
    <property type="match status" value="1"/>
</dbReference>
<evidence type="ECO:0000256" key="1">
    <source>
        <dbReference type="ARBA" id="ARBA00007452"/>
    </source>
</evidence>
<keyword evidence="10" id="KW-1185">Reference proteome</keyword>
<accession>A0A347WLG1</accession>